<evidence type="ECO:0000313" key="3">
    <source>
        <dbReference type="Proteomes" id="UP000244073"/>
    </source>
</evidence>
<feature type="region of interest" description="Disordered" evidence="1">
    <location>
        <begin position="1"/>
        <end position="20"/>
    </location>
</feature>
<dbReference type="RefSeq" id="XP_040748965.1">
    <property type="nucleotide sequence ID" value="XM_040900273.1"/>
</dbReference>
<feature type="region of interest" description="Disordered" evidence="1">
    <location>
        <begin position="133"/>
        <end position="168"/>
    </location>
</feature>
<organism evidence="2 3">
    <name type="scientific">Aspergillus ochraceoroseus IBT 24754</name>
    <dbReference type="NCBI Taxonomy" id="1392256"/>
    <lineage>
        <taxon>Eukaryota</taxon>
        <taxon>Fungi</taxon>
        <taxon>Dikarya</taxon>
        <taxon>Ascomycota</taxon>
        <taxon>Pezizomycotina</taxon>
        <taxon>Eurotiomycetes</taxon>
        <taxon>Eurotiomycetidae</taxon>
        <taxon>Eurotiales</taxon>
        <taxon>Aspergillaceae</taxon>
        <taxon>Aspergillus</taxon>
        <taxon>Aspergillus subgen. Nidulantes</taxon>
    </lineage>
</organism>
<comment type="caution">
    <text evidence="2">The sequence shown here is derived from an EMBL/GenBank/DDBJ whole genome shotgun (WGS) entry which is preliminary data.</text>
</comment>
<sequence>MDVPAGSLDRGSAFSRTHSGTTCDSWSGREGLGLFLQEGSRELDRCGGGDPEISLRGAMRQKERTLVEYLSHAEEIRSQVSLEKREKLFVETFLTGLESSDIRARIEEQMRDAGHCWAALMAVVQDIIRESPQNIAGPKQSPTKLVGEGSIATARGENGTATRHEPKRRRRISIVPADADDVPFMVYVRSWTSLE</sequence>
<dbReference type="EMBL" id="MSFN02000010">
    <property type="protein sequence ID" value="PTU17573.1"/>
    <property type="molecule type" value="Genomic_DNA"/>
</dbReference>
<accession>A0A2T5LMS0</accession>
<reference evidence="2 3" key="1">
    <citation type="journal article" date="2018" name="Proc. Natl. Acad. Sci. U.S.A.">
        <title>Linking secondary metabolites to gene clusters through genome sequencing of six diverse Aspergillus species.</title>
        <authorList>
            <person name="Kaerboelling I."/>
            <person name="Vesth T.C."/>
            <person name="Frisvad J.C."/>
            <person name="Nybo J.L."/>
            <person name="Theobald S."/>
            <person name="Kuo A."/>
            <person name="Bowyer P."/>
            <person name="Matsuda Y."/>
            <person name="Mondo S."/>
            <person name="Lyhne E.K."/>
            <person name="Kogle M.E."/>
            <person name="Clum A."/>
            <person name="Lipzen A."/>
            <person name="Salamov A."/>
            <person name="Ngan C.Y."/>
            <person name="Daum C."/>
            <person name="Chiniquy J."/>
            <person name="Barry K."/>
            <person name="LaButti K."/>
            <person name="Haridas S."/>
            <person name="Simmons B.A."/>
            <person name="Magnuson J.K."/>
            <person name="Mortensen U.H."/>
            <person name="Larsen T.O."/>
            <person name="Grigoriev I.V."/>
            <person name="Baker S.E."/>
            <person name="Andersen M.R."/>
        </authorList>
    </citation>
    <scope>NUCLEOTIDE SEQUENCE [LARGE SCALE GENOMIC DNA]</scope>
    <source>
        <strain evidence="2 3">IBT 24754</strain>
    </source>
</reference>
<dbReference type="AlphaFoldDB" id="A0A2T5LMS0"/>
<evidence type="ECO:0000256" key="1">
    <source>
        <dbReference type="SAM" id="MobiDB-lite"/>
    </source>
</evidence>
<dbReference type="VEuPathDB" id="FungiDB:P175DRAFT_0535908"/>
<gene>
    <name evidence="2" type="ORF">P175DRAFT_0535908</name>
</gene>
<dbReference type="Proteomes" id="UP000244073">
    <property type="component" value="Unassembled WGS sequence"/>
</dbReference>
<dbReference type="GeneID" id="63817155"/>
<evidence type="ECO:0000313" key="2">
    <source>
        <dbReference type="EMBL" id="PTU17573.1"/>
    </source>
</evidence>
<protein>
    <submittedName>
        <fullName evidence="2">Uncharacterized protein</fullName>
    </submittedName>
</protein>
<proteinExistence type="predicted"/>
<name>A0A2T5LMS0_9EURO</name>
<dbReference type="OrthoDB" id="4225570at2759"/>